<feature type="compositionally biased region" description="Polar residues" evidence="1">
    <location>
        <begin position="21"/>
        <end position="30"/>
    </location>
</feature>
<accession>A0ABU8L9Z5</accession>
<organism evidence="3 4">
    <name type="scientific">Microbacterium bandirmense</name>
    <dbReference type="NCBI Taxonomy" id="3122050"/>
    <lineage>
        <taxon>Bacteria</taxon>
        <taxon>Bacillati</taxon>
        <taxon>Actinomycetota</taxon>
        <taxon>Actinomycetes</taxon>
        <taxon>Micrococcales</taxon>
        <taxon>Microbacteriaceae</taxon>
        <taxon>Microbacterium</taxon>
    </lineage>
</organism>
<evidence type="ECO:0000256" key="1">
    <source>
        <dbReference type="SAM" id="MobiDB-lite"/>
    </source>
</evidence>
<sequence length="109" mass="12025">MSAQKAPIMVQICASFMNPTLSSSHRSLNDASGLRRPELTAMSDRENRTGDRLDRMEERLTKIELNMAENVRPRTPWYVWVAGIGAVILLGVNGFALLDLLGSIAEALP</sequence>
<keyword evidence="2" id="KW-0472">Membrane</keyword>
<dbReference type="Proteomes" id="UP001371224">
    <property type="component" value="Unassembled WGS sequence"/>
</dbReference>
<keyword evidence="2" id="KW-1133">Transmembrane helix</keyword>
<evidence type="ECO:0000256" key="2">
    <source>
        <dbReference type="SAM" id="Phobius"/>
    </source>
</evidence>
<dbReference type="EMBL" id="JBBDGM010000005">
    <property type="protein sequence ID" value="MEJ1088119.1"/>
    <property type="molecule type" value="Genomic_DNA"/>
</dbReference>
<feature type="compositionally biased region" description="Basic and acidic residues" evidence="1">
    <location>
        <begin position="33"/>
        <end position="48"/>
    </location>
</feature>
<proteinExistence type="predicted"/>
<feature type="transmembrane region" description="Helical" evidence="2">
    <location>
        <begin position="77"/>
        <end position="98"/>
    </location>
</feature>
<evidence type="ECO:0000313" key="3">
    <source>
        <dbReference type="EMBL" id="MEJ1088119.1"/>
    </source>
</evidence>
<reference evidence="3 4" key="1">
    <citation type="submission" date="2024-02" db="EMBL/GenBank/DDBJ databases">
        <authorList>
            <person name="Saticioglu I.B."/>
        </authorList>
    </citation>
    <scope>NUCLEOTIDE SEQUENCE [LARGE SCALE GENOMIC DNA]</scope>
    <source>
        <strain evidence="3 4">Mu-80</strain>
    </source>
</reference>
<dbReference type="RefSeq" id="WP_337331788.1">
    <property type="nucleotide sequence ID" value="NZ_JBBDGM010000005.1"/>
</dbReference>
<comment type="caution">
    <text evidence="3">The sequence shown here is derived from an EMBL/GenBank/DDBJ whole genome shotgun (WGS) entry which is preliminary data.</text>
</comment>
<feature type="region of interest" description="Disordered" evidence="1">
    <location>
        <begin position="21"/>
        <end position="48"/>
    </location>
</feature>
<protein>
    <recommendedName>
        <fullName evidence="5">Preprotein translocase subunit SecE</fullName>
    </recommendedName>
</protein>
<name>A0ABU8L9Z5_9MICO</name>
<evidence type="ECO:0008006" key="5">
    <source>
        <dbReference type="Google" id="ProtNLM"/>
    </source>
</evidence>
<keyword evidence="4" id="KW-1185">Reference proteome</keyword>
<evidence type="ECO:0000313" key="4">
    <source>
        <dbReference type="Proteomes" id="UP001371224"/>
    </source>
</evidence>
<keyword evidence="2" id="KW-0812">Transmembrane</keyword>
<gene>
    <name evidence="3" type="ORF">WDU99_07300</name>
</gene>